<evidence type="ECO:0000259" key="10">
    <source>
        <dbReference type="PROSITE" id="PS51379"/>
    </source>
</evidence>
<dbReference type="GO" id="GO:0016491">
    <property type="term" value="F:oxidoreductase activity"/>
    <property type="evidence" value="ECO:0007669"/>
    <property type="project" value="UniProtKB-KW"/>
</dbReference>
<dbReference type="InterPro" id="IPR040074">
    <property type="entry name" value="BssD/PflA/YjjW"/>
</dbReference>
<evidence type="ECO:0000256" key="5">
    <source>
        <dbReference type="ARBA" id="ARBA00022723"/>
    </source>
</evidence>
<evidence type="ECO:0000256" key="4">
    <source>
        <dbReference type="ARBA" id="ARBA00022691"/>
    </source>
</evidence>
<feature type="domain" description="Radical SAM core" evidence="11">
    <location>
        <begin position="13"/>
        <end position="297"/>
    </location>
</feature>
<feature type="domain" description="4Fe-4S ferredoxin-type" evidence="10">
    <location>
        <begin position="76"/>
        <end position="102"/>
    </location>
</feature>
<dbReference type="InterPro" id="IPR017900">
    <property type="entry name" value="4Fe4S_Fe_S_CS"/>
</dbReference>
<comment type="similarity">
    <text evidence="2">Belongs to the organic radical-activating enzymes family.</text>
</comment>
<dbReference type="SFLD" id="SFLDG01118">
    <property type="entry name" value="activating_enzymes__group_2"/>
    <property type="match status" value="1"/>
</dbReference>
<dbReference type="Gene3D" id="3.20.20.70">
    <property type="entry name" value="Aldolase class I"/>
    <property type="match status" value="1"/>
</dbReference>
<dbReference type="EMBL" id="QVEV01000020">
    <property type="protein sequence ID" value="RGC14539.1"/>
    <property type="molecule type" value="Genomic_DNA"/>
</dbReference>
<evidence type="ECO:0000259" key="11">
    <source>
        <dbReference type="PROSITE" id="PS51918"/>
    </source>
</evidence>
<dbReference type="GO" id="GO:0046872">
    <property type="term" value="F:metal ion binding"/>
    <property type="evidence" value="ECO:0007669"/>
    <property type="project" value="UniProtKB-KW"/>
</dbReference>
<keyword evidence="8" id="KW-0411">Iron-sulfur</keyword>
<dbReference type="PANTHER" id="PTHR30352">
    <property type="entry name" value="PYRUVATE FORMATE-LYASE-ACTIVATING ENZYME"/>
    <property type="match status" value="1"/>
</dbReference>
<dbReference type="Pfam" id="PF00037">
    <property type="entry name" value="Fer4"/>
    <property type="match status" value="2"/>
</dbReference>
<dbReference type="PANTHER" id="PTHR30352:SF4">
    <property type="entry name" value="PYRUVATE FORMATE-LYASE 2-ACTIVATING ENZYME"/>
    <property type="match status" value="1"/>
</dbReference>
<reference evidence="12" key="2">
    <citation type="journal article" date="2022" name="Clin. Infect. Dis.">
        <title>Association between Clostridium innocuum and antibiotic-associated diarrhea in adults and children: A cross-sectional study and comparative genomics analysis.</title>
        <authorList>
            <person name="Cherny K.E."/>
            <person name="Muscat E.B."/>
            <person name="Balaji A."/>
            <person name="Mukherjee J."/>
            <person name="Ozer E.A."/>
            <person name="Angarone M.P."/>
            <person name="Hauser A.R."/>
            <person name="Sichel J.S."/>
            <person name="Amponsah E."/>
            <person name="Kociolek L.K."/>
        </authorList>
    </citation>
    <scope>NUCLEOTIDE SEQUENCE</scope>
    <source>
        <strain evidence="12">NU1-AC-029v</strain>
    </source>
</reference>
<dbReference type="Gene3D" id="3.30.70.20">
    <property type="match status" value="1"/>
</dbReference>
<evidence type="ECO:0000256" key="2">
    <source>
        <dbReference type="ARBA" id="ARBA00009777"/>
    </source>
</evidence>
<keyword evidence="5" id="KW-0479">Metal-binding</keyword>
<dbReference type="PROSITE" id="PS00198">
    <property type="entry name" value="4FE4S_FER_1"/>
    <property type="match status" value="1"/>
</dbReference>
<dbReference type="EMBL" id="JAKTMA010000018">
    <property type="protein sequence ID" value="MCR0233388.1"/>
    <property type="molecule type" value="Genomic_DNA"/>
</dbReference>
<organism evidence="13 14">
    <name type="scientific">Clostridium innocuum</name>
    <dbReference type="NCBI Taxonomy" id="1522"/>
    <lineage>
        <taxon>Bacteria</taxon>
        <taxon>Bacillati</taxon>
        <taxon>Bacillota</taxon>
        <taxon>Clostridia</taxon>
        <taxon>Eubacteriales</taxon>
        <taxon>Clostridiaceae</taxon>
        <taxon>Clostridium</taxon>
    </lineage>
</organism>
<dbReference type="SFLD" id="SFLDS00029">
    <property type="entry name" value="Radical_SAM"/>
    <property type="match status" value="1"/>
</dbReference>
<dbReference type="InterPro" id="IPR012839">
    <property type="entry name" value="Organic_radical_activase"/>
</dbReference>
<dbReference type="InterPro" id="IPR013785">
    <property type="entry name" value="Aldolase_TIM"/>
</dbReference>
<keyword evidence="7" id="KW-0408">Iron</keyword>
<dbReference type="RefSeq" id="WP_117443633.1">
    <property type="nucleotide sequence ID" value="NZ_JAJFEO010000012.1"/>
</dbReference>
<evidence type="ECO:0000313" key="12">
    <source>
        <dbReference type="EMBL" id="MCR0233388.1"/>
    </source>
</evidence>
<dbReference type="InterPro" id="IPR001989">
    <property type="entry name" value="Radical_activat_CS"/>
</dbReference>
<dbReference type="PROSITE" id="PS51379">
    <property type="entry name" value="4FE4S_FER_2"/>
    <property type="match status" value="2"/>
</dbReference>
<evidence type="ECO:0000313" key="14">
    <source>
        <dbReference type="Proteomes" id="UP000260025"/>
    </source>
</evidence>
<dbReference type="AlphaFoldDB" id="A0A3E2VU46"/>
<dbReference type="NCBIfam" id="TIGR02494">
    <property type="entry name" value="PFLE_PFLC"/>
    <property type="match status" value="1"/>
</dbReference>
<dbReference type="Proteomes" id="UP001203972">
    <property type="component" value="Unassembled WGS sequence"/>
</dbReference>
<evidence type="ECO:0000256" key="3">
    <source>
        <dbReference type="ARBA" id="ARBA00022485"/>
    </source>
</evidence>
<dbReference type="Proteomes" id="UP000260025">
    <property type="component" value="Unassembled WGS sequence"/>
</dbReference>
<comment type="catalytic activity">
    <reaction evidence="9">
        <text>glycyl-[protein] + reduced [flavodoxin] + S-adenosyl-L-methionine = glycin-2-yl radical-[protein] + semiquinone [flavodoxin] + 5'-deoxyadenosine + L-methionine + H(+)</text>
        <dbReference type="Rhea" id="RHEA:61976"/>
        <dbReference type="Rhea" id="RHEA-COMP:10622"/>
        <dbReference type="Rhea" id="RHEA-COMP:14480"/>
        <dbReference type="Rhea" id="RHEA-COMP:15993"/>
        <dbReference type="Rhea" id="RHEA-COMP:15994"/>
        <dbReference type="ChEBI" id="CHEBI:15378"/>
        <dbReference type="ChEBI" id="CHEBI:17319"/>
        <dbReference type="ChEBI" id="CHEBI:29947"/>
        <dbReference type="ChEBI" id="CHEBI:32722"/>
        <dbReference type="ChEBI" id="CHEBI:57618"/>
        <dbReference type="ChEBI" id="CHEBI:57844"/>
        <dbReference type="ChEBI" id="CHEBI:59789"/>
        <dbReference type="ChEBI" id="CHEBI:140311"/>
    </reaction>
</comment>
<dbReference type="Pfam" id="PF04055">
    <property type="entry name" value="Radical_SAM"/>
    <property type="match status" value="1"/>
</dbReference>
<protein>
    <submittedName>
        <fullName evidence="13">Glycyl-radical enzyme activating protein</fullName>
    </submittedName>
</protein>
<comment type="cofactor">
    <cofactor evidence="1">
        <name>[4Fe-4S] cluster</name>
        <dbReference type="ChEBI" id="CHEBI:49883"/>
    </cofactor>
</comment>
<dbReference type="OrthoDB" id="9782387at2"/>
<dbReference type="GO" id="GO:0051539">
    <property type="term" value="F:4 iron, 4 sulfur cluster binding"/>
    <property type="evidence" value="ECO:0007669"/>
    <property type="project" value="UniProtKB-KW"/>
</dbReference>
<dbReference type="PIRSF" id="PIRSF000371">
    <property type="entry name" value="PFL_act_enz"/>
    <property type="match status" value="1"/>
</dbReference>
<dbReference type="PROSITE" id="PS51918">
    <property type="entry name" value="RADICAL_SAM"/>
    <property type="match status" value="1"/>
</dbReference>
<keyword evidence="3" id="KW-0004">4Fe-4S</keyword>
<dbReference type="SUPFAM" id="SSF102114">
    <property type="entry name" value="Radical SAM enzymes"/>
    <property type="match status" value="1"/>
</dbReference>
<comment type="caution">
    <text evidence="13">The sequence shown here is derived from an EMBL/GenBank/DDBJ whole genome shotgun (WGS) entry which is preliminary data.</text>
</comment>
<evidence type="ECO:0000313" key="13">
    <source>
        <dbReference type="EMBL" id="RGC14539.1"/>
    </source>
</evidence>
<name>A0A3E2VU46_CLOIN</name>
<proteinExistence type="inferred from homology"/>
<evidence type="ECO:0000256" key="1">
    <source>
        <dbReference type="ARBA" id="ARBA00001966"/>
    </source>
</evidence>
<evidence type="ECO:0000256" key="6">
    <source>
        <dbReference type="ARBA" id="ARBA00023002"/>
    </source>
</evidence>
<dbReference type="PROSITE" id="PS01087">
    <property type="entry name" value="RADICAL_ACTIVATING"/>
    <property type="match status" value="1"/>
</dbReference>
<keyword evidence="4" id="KW-0949">S-adenosyl-L-methionine</keyword>
<evidence type="ECO:0000256" key="8">
    <source>
        <dbReference type="ARBA" id="ARBA00023014"/>
    </source>
</evidence>
<evidence type="ECO:0000256" key="9">
    <source>
        <dbReference type="ARBA" id="ARBA00047365"/>
    </source>
</evidence>
<evidence type="ECO:0000256" key="7">
    <source>
        <dbReference type="ARBA" id="ARBA00023004"/>
    </source>
</evidence>
<dbReference type="CDD" id="cd01335">
    <property type="entry name" value="Radical_SAM"/>
    <property type="match status" value="1"/>
</dbReference>
<dbReference type="SFLD" id="SFLDG01066">
    <property type="entry name" value="organic_radical-activating_enz"/>
    <property type="match status" value="1"/>
</dbReference>
<accession>A0A3E2VU46</accession>
<feature type="domain" description="4Fe-4S ferredoxin-type" evidence="10">
    <location>
        <begin position="44"/>
        <end position="73"/>
    </location>
</feature>
<keyword evidence="6" id="KW-0560">Oxidoreductase</keyword>
<reference evidence="13 14" key="1">
    <citation type="submission" date="2018-08" db="EMBL/GenBank/DDBJ databases">
        <title>A genome reference for cultivated species of the human gut microbiota.</title>
        <authorList>
            <person name="Zou Y."/>
            <person name="Xue W."/>
            <person name="Luo G."/>
        </authorList>
    </citation>
    <scope>NUCLEOTIDE SEQUENCE [LARGE SCALE GENOMIC DNA]</scope>
    <source>
        <strain evidence="13 14">OF01-2LB</strain>
    </source>
</reference>
<sequence>MGTVFNIQRFSLHDGPGIRTTFFLTGCSLRCQWCHNPEGLQSRVRLQYDESQCIQCRICEKVCPKNVHVFHESVHIVHFDQCSLCEECINSCPSNALQKSGKEYTAEELAQIGLRDMPYYQQNGGITFSGGEPLLQASFVAKTADLCRKKGVNTIAIDTAGNVDWKAFEAVLPFVDYVLYDVKAASEEIHRKATGFSNHKILDNLHRLDSCGKKIFIRIPLIPTINDDLKEIEAIAQLAAQLHTLEEIRIVPYHTFGREKYKTIGLSEPALFPIPDDQKIIHYERIIQAMQKKKHHP</sequence>
<dbReference type="SUPFAM" id="SSF54862">
    <property type="entry name" value="4Fe-4S ferredoxins"/>
    <property type="match status" value="1"/>
</dbReference>
<dbReference type="InterPro" id="IPR007197">
    <property type="entry name" value="rSAM"/>
</dbReference>
<dbReference type="InterPro" id="IPR017896">
    <property type="entry name" value="4Fe4S_Fe-S-bd"/>
</dbReference>
<dbReference type="InterPro" id="IPR058240">
    <property type="entry name" value="rSAM_sf"/>
</dbReference>
<gene>
    <name evidence="13" type="ORF">DXA38_13540</name>
    <name evidence="12" type="ORF">MKC95_11485</name>
</gene>
<dbReference type="InterPro" id="IPR034457">
    <property type="entry name" value="Organic_radical-activating"/>
</dbReference>